<sequence>MTYVDVVLVSDVVSVTMVAYVEGSDVVSGMLVADLLIKSVVFLDDGVRRRRIGVGRRIGDDGGVRRRLGRRIGDAGGVRRRVSLHLLIKSVVFLVDG</sequence>
<feature type="non-terminal residue" evidence="1">
    <location>
        <position position="97"/>
    </location>
</feature>
<reference evidence="1 2" key="1">
    <citation type="submission" date="2021-06" db="EMBL/GenBank/DDBJ databases">
        <title>Caerostris darwini draft genome.</title>
        <authorList>
            <person name="Kono N."/>
            <person name="Arakawa K."/>
        </authorList>
    </citation>
    <scope>NUCLEOTIDE SEQUENCE [LARGE SCALE GENOMIC DNA]</scope>
</reference>
<gene>
    <name evidence="1" type="ORF">CDAR_82351</name>
</gene>
<protein>
    <submittedName>
        <fullName evidence="1">Uncharacterized protein</fullName>
    </submittedName>
</protein>
<organism evidence="1 2">
    <name type="scientific">Caerostris darwini</name>
    <dbReference type="NCBI Taxonomy" id="1538125"/>
    <lineage>
        <taxon>Eukaryota</taxon>
        <taxon>Metazoa</taxon>
        <taxon>Ecdysozoa</taxon>
        <taxon>Arthropoda</taxon>
        <taxon>Chelicerata</taxon>
        <taxon>Arachnida</taxon>
        <taxon>Araneae</taxon>
        <taxon>Araneomorphae</taxon>
        <taxon>Entelegynae</taxon>
        <taxon>Araneoidea</taxon>
        <taxon>Araneidae</taxon>
        <taxon>Caerostris</taxon>
    </lineage>
</organism>
<dbReference type="EMBL" id="BPLQ01009377">
    <property type="protein sequence ID" value="GIY43687.1"/>
    <property type="molecule type" value="Genomic_DNA"/>
</dbReference>
<accession>A0AAV4TE80</accession>
<evidence type="ECO:0000313" key="1">
    <source>
        <dbReference type="EMBL" id="GIY43687.1"/>
    </source>
</evidence>
<dbReference type="Proteomes" id="UP001054837">
    <property type="component" value="Unassembled WGS sequence"/>
</dbReference>
<proteinExistence type="predicted"/>
<evidence type="ECO:0000313" key="2">
    <source>
        <dbReference type="Proteomes" id="UP001054837"/>
    </source>
</evidence>
<comment type="caution">
    <text evidence="1">The sequence shown here is derived from an EMBL/GenBank/DDBJ whole genome shotgun (WGS) entry which is preliminary data.</text>
</comment>
<keyword evidence="2" id="KW-1185">Reference proteome</keyword>
<dbReference type="AlphaFoldDB" id="A0AAV4TE80"/>
<name>A0AAV4TE80_9ARAC</name>